<dbReference type="Pfam" id="PF10453">
    <property type="entry name" value="NUFIP1"/>
    <property type="match status" value="1"/>
</dbReference>
<dbReference type="GO" id="GO:0005634">
    <property type="term" value="C:nucleus"/>
    <property type="evidence" value="ECO:0007669"/>
    <property type="project" value="TreeGrafter"/>
</dbReference>
<dbReference type="InterPro" id="IPR019496">
    <property type="entry name" value="NUFIP1_cons_dom"/>
</dbReference>
<gene>
    <name evidence="3" type="ORF">Moror_37</name>
</gene>
<feature type="domain" description="FMR1-interacting protein 1 conserved" evidence="2">
    <location>
        <begin position="168"/>
        <end position="219"/>
    </location>
</feature>
<evidence type="ECO:0000259" key="2">
    <source>
        <dbReference type="Pfam" id="PF10453"/>
    </source>
</evidence>
<proteinExistence type="predicted"/>
<dbReference type="PANTHER" id="PTHR13309">
    <property type="entry name" value="NUCLEAR FRAGILE X MENTAL RETARDATION PROTEIN INTERACTING PROTEIN 1"/>
    <property type="match status" value="1"/>
</dbReference>
<feature type="compositionally biased region" description="Low complexity" evidence="1">
    <location>
        <begin position="276"/>
        <end position="301"/>
    </location>
</feature>
<dbReference type="EMBL" id="AWSO01000002">
    <property type="protein sequence ID" value="ESK98287.1"/>
    <property type="molecule type" value="Genomic_DNA"/>
</dbReference>
<dbReference type="KEGG" id="mrr:Moror_37"/>
<dbReference type="GO" id="GO:0000492">
    <property type="term" value="P:box C/D snoRNP assembly"/>
    <property type="evidence" value="ECO:0007669"/>
    <property type="project" value="TreeGrafter"/>
</dbReference>
<accession>V2XX05</accession>
<sequence>MQQRPSSYLPQNPQNDHASFIAQQSSMAAAAMRSALNNPYGQMSIVPMAGYSSHYAQAYMQQFTQPQYPYTTPEGYSYSSTYNPAQMGNLPPNPYAPSTTTSTPRIPNYAANSTWYQPGKNKCTYKNCIFTGSAKSVEIHMADRHLIYPPGWEKQQKGSDWDADPSLKGKTIPIQGTNIILDTPDAIEAWVAERKKRWPSSALIQEKKRKLEEAAARGQLSVQELGLFSKKRKLHDSSDAMRGQGRGRGRSHDRGRGRGRGRGTFANRPEGRDANPNQPQQATSVQQTVQSSNSDTSSSSGESEDDDAPPEAISSKPPPGTPQHASESTNPNVLTKESSQRPQIKRIPPRPKNASYVPFGPKSSLLRNLLLPDIRITVSNLSQAIRFLVDNNFLEGVELKPGQSEEKMIEVINTEC</sequence>
<name>V2XX05_MONRO</name>
<feature type="compositionally biased region" description="Polar residues" evidence="1">
    <location>
        <begin position="323"/>
        <end position="337"/>
    </location>
</feature>
<evidence type="ECO:0000313" key="3">
    <source>
        <dbReference type="EMBL" id="ESK98287.1"/>
    </source>
</evidence>
<comment type="caution">
    <text evidence="3">The sequence shown here is derived from an EMBL/GenBank/DDBJ whole genome shotgun (WGS) entry which is preliminary data.</text>
</comment>
<protein>
    <submittedName>
        <fullName evidence="3">Ccch zinc finger protein</fullName>
    </submittedName>
</protein>
<dbReference type="HOGENOM" id="CLU_024455_0_0_1"/>
<feature type="region of interest" description="Disordered" evidence="1">
    <location>
        <begin position="231"/>
        <end position="356"/>
    </location>
</feature>
<organism evidence="3 4">
    <name type="scientific">Moniliophthora roreri (strain MCA 2997)</name>
    <name type="common">Cocoa frosty pod rot fungus</name>
    <name type="synonym">Crinipellis roreri</name>
    <dbReference type="NCBI Taxonomy" id="1381753"/>
    <lineage>
        <taxon>Eukaryota</taxon>
        <taxon>Fungi</taxon>
        <taxon>Dikarya</taxon>
        <taxon>Basidiomycota</taxon>
        <taxon>Agaricomycotina</taxon>
        <taxon>Agaricomycetes</taxon>
        <taxon>Agaricomycetidae</taxon>
        <taxon>Agaricales</taxon>
        <taxon>Marasmiineae</taxon>
        <taxon>Marasmiaceae</taxon>
        <taxon>Moniliophthora</taxon>
    </lineage>
</organism>
<dbReference type="InterPro" id="IPR039136">
    <property type="entry name" value="NUFIP1-like"/>
</dbReference>
<dbReference type="PANTHER" id="PTHR13309:SF0">
    <property type="entry name" value="FMR1-INTERACTING PROTEIN NUFIP1"/>
    <property type="match status" value="1"/>
</dbReference>
<evidence type="ECO:0000313" key="4">
    <source>
        <dbReference type="Proteomes" id="UP000017559"/>
    </source>
</evidence>
<dbReference type="Proteomes" id="UP000017559">
    <property type="component" value="Unassembled WGS sequence"/>
</dbReference>
<dbReference type="AlphaFoldDB" id="V2XX05"/>
<dbReference type="GO" id="GO:0003723">
    <property type="term" value="F:RNA binding"/>
    <property type="evidence" value="ECO:0007669"/>
    <property type="project" value="InterPro"/>
</dbReference>
<reference evidence="3 4" key="1">
    <citation type="journal article" date="2014" name="BMC Genomics">
        <title>Genome and secretome analysis of the hemibiotrophic fungal pathogen, Moniliophthora roreri, which causes frosty pod rot disease of cacao: mechanisms of the biotrophic and necrotrophic phases.</title>
        <authorList>
            <person name="Meinhardt L.W."/>
            <person name="Costa G.G.L."/>
            <person name="Thomazella D.P.T."/>
            <person name="Teixeira P.J.P.L."/>
            <person name="Carazzolle M.F."/>
            <person name="Schuster S.C."/>
            <person name="Carlson J.E."/>
            <person name="Guiltinan M.J."/>
            <person name="Mieczkowski P."/>
            <person name="Farmer A."/>
            <person name="Ramaraj T."/>
            <person name="Crozier J."/>
            <person name="Davis R.E."/>
            <person name="Shao J."/>
            <person name="Melnick R.L."/>
            <person name="Pereira G.A.G."/>
            <person name="Bailey B.A."/>
        </authorList>
    </citation>
    <scope>NUCLEOTIDE SEQUENCE [LARGE SCALE GENOMIC DNA]</scope>
    <source>
        <strain evidence="3 4">MCA 2997</strain>
    </source>
</reference>
<dbReference type="STRING" id="1381753.V2XX05"/>
<evidence type="ECO:0000256" key="1">
    <source>
        <dbReference type="SAM" id="MobiDB-lite"/>
    </source>
</evidence>
<keyword evidence="4" id="KW-1185">Reference proteome</keyword>
<dbReference type="OrthoDB" id="273070at2759"/>